<sequence>MIMITQDINRVIKILENQGVIGLPTETVYGLGGSLFSDKAIREIYSIKNRPFENPLIVHISNKDRIVELVTLIPDEIQVLINAFSPGPITFLLPKNHKVSSLVTAGKSNVAIRIPSHPLAQELLTKLDFPLVAPSANPFQRVSPVTAQQVENYFSNEKLVVLDGGLASCGIESTIVGYEKGKVVLFREGYITLKKIENVLNDSIINKTKRKEIEAPGMYKRHYAPSCPLIIAQDIEKEVLRWKNKKIGVLLLESKTDDEKDCFVISLSKKGNTKEALSNLYNALHILENQKIDIIITHLFPNDEYGSIINERLLKASYK</sequence>
<evidence type="ECO:0000256" key="3">
    <source>
        <dbReference type="ARBA" id="ARBA00012584"/>
    </source>
</evidence>
<dbReference type="GO" id="GO:0008033">
    <property type="term" value="P:tRNA processing"/>
    <property type="evidence" value="ECO:0007669"/>
    <property type="project" value="UniProtKB-KW"/>
</dbReference>
<comment type="catalytic activity">
    <reaction evidence="12 13">
        <text>L-threonine + hydrogencarbonate + ATP = L-threonylcarbamoyladenylate + diphosphate + H2O</text>
        <dbReference type="Rhea" id="RHEA:36407"/>
        <dbReference type="ChEBI" id="CHEBI:15377"/>
        <dbReference type="ChEBI" id="CHEBI:17544"/>
        <dbReference type="ChEBI" id="CHEBI:30616"/>
        <dbReference type="ChEBI" id="CHEBI:33019"/>
        <dbReference type="ChEBI" id="CHEBI:57926"/>
        <dbReference type="ChEBI" id="CHEBI:73682"/>
        <dbReference type="EC" id="2.7.7.87"/>
    </reaction>
</comment>
<evidence type="ECO:0000256" key="12">
    <source>
        <dbReference type="ARBA" id="ARBA00048366"/>
    </source>
</evidence>
<dbReference type="InterPro" id="IPR010923">
    <property type="entry name" value="T(6)A37_SUA5"/>
</dbReference>
<evidence type="ECO:0000256" key="8">
    <source>
        <dbReference type="ARBA" id="ARBA00022695"/>
    </source>
</evidence>
<keyword evidence="9 13" id="KW-0547">Nucleotide-binding</keyword>
<dbReference type="GO" id="GO:0005524">
    <property type="term" value="F:ATP binding"/>
    <property type="evidence" value="ECO:0007669"/>
    <property type="project" value="UniProtKB-UniRule"/>
</dbReference>
<comment type="function">
    <text evidence="13">Required for the formation of a threonylcarbamoyl group on adenosine at position 37 (t(6)A37) in tRNAs that read codons beginning with adenine.</text>
</comment>
<dbReference type="AlphaFoldDB" id="A0A246GBE5"/>
<dbReference type="InterPro" id="IPR005145">
    <property type="entry name" value="Sua5_C"/>
</dbReference>
<feature type="binding site" evidence="14">
    <location>
        <position position="27"/>
    </location>
    <ligand>
        <name>L-threonine</name>
        <dbReference type="ChEBI" id="CHEBI:57926"/>
    </ligand>
</feature>
<evidence type="ECO:0000256" key="6">
    <source>
        <dbReference type="ARBA" id="ARBA00022679"/>
    </source>
</evidence>
<reference evidence="16 17" key="1">
    <citation type="journal article" date="2017" name="Infect. Genet. Evol.">
        <title>Comparative genome analysis of fish pathogen Flavobacterium columnare reveals extensive sequence diversity within the species.</title>
        <authorList>
            <person name="Kayansamruaj P."/>
            <person name="Dong H.T."/>
            <person name="Hirono I."/>
            <person name="Kondo H."/>
            <person name="Senapin S."/>
            <person name="Rodkhum C."/>
        </authorList>
    </citation>
    <scope>NUCLEOTIDE SEQUENCE [LARGE SCALE GENOMIC DNA]</scope>
    <source>
        <strain evidence="16 17">1214</strain>
    </source>
</reference>
<evidence type="ECO:0000256" key="10">
    <source>
        <dbReference type="ARBA" id="ARBA00022840"/>
    </source>
</evidence>
<dbReference type="Proteomes" id="UP000198034">
    <property type="component" value="Unassembled WGS sequence"/>
</dbReference>
<evidence type="ECO:0000256" key="5">
    <source>
        <dbReference type="ARBA" id="ARBA00022490"/>
    </source>
</evidence>
<dbReference type="GO" id="GO:0006450">
    <property type="term" value="P:regulation of translational fidelity"/>
    <property type="evidence" value="ECO:0007669"/>
    <property type="project" value="TreeGrafter"/>
</dbReference>
<proteinExistence type="inferred from homology"/>
<keyword evidence="7 13" id="KW-0819">tRNA processing</keyword>
<evidence type="ECO:0000259" key="15">
    <source>
        <dbReference type="PROSITE" id="PS51163"/>
    </source>
</evidence>
<organism evidence="16 17">
    <name type="scientific">Flavobacterium columnare</name>
    <dbReference type="NCBI Taxonomy" id="996"/>
    <lineage>
        <taxon>Bacteria</taxon>
        <taxon>Pseudomonadati</taxon>
        <taxon>Bacteroidota</taxon>
        <taxon>Flavobacteriia</taxon>
        <taxon>Flavobacteriales</taxon>
        <taxon>Flavobacteriaceae</taxon>
        <taxon>Flavobacterium</taxon>
    </lineage>
</organism>
<keyword evidence="10 13" id="KW-0067">ATP-binding</keyword>
<comment type="caution">
    <text evidence="16">The sequence shown here is derived from an EMBL/GenBank/DDBJ whole genome shotgun (WGS) entry which is preliminary data.</text>
</comment>
<dbReference type="InterPro" id="IPR050156">
    <property type="entry name" value="TC-AMP_synthase_SUA5"/>
</dbReference>
<evidence type="ECO:0000313" key="16">
    <source>
        <dbReference type="EMBL" id="OWP77961.1"/>
    </source>
</evidence>
<protein>
    <recommendedName>
        <fullName evidence="4 13">Threonylcarbamoyl-AMP synthase</fullName>
        <shortName evidence="13">TC-AMP synthase</shortName>
        <ecNumber evidence="3 13">2.7.7.87</ecNumber>
    </recommendedName>
    <alternativeName>
        <fullName evidence="11 13">L-threonylcarbamoyladenylate synthase</fullName>
    </alternativeName>
</protein>
<feature type="binding site" evidence="14">
    <location>
        <position position="173"/>
    </location>
    <ligand>
        <name>L-threonine</name>
        <dbReference type="ChEBI" id="CHEBI:57926"/>
    </ligand>
</feature>
<dbReference type="Pfam" id="PF03481">
    <property type="entry name" value="Sua5_C"/>
    <property type="match status" value="1"/>
</dbReference>
<dbReference type="PANTHER" id="PTHR17490">
    <property type="entry name" value="SUA5"/>
    <property type="match status" value="1"/>
</dbReference>
<dbReference type="Gene3D" id="3.90.870.10">
    <property type="entry name" value="DHBP synthase"/>
    <property type="match status" value="1"/>
</dbReference>
<feature type="binding site" evidence="14">
    <location>
        <position position="54"/>
    </location>
    <ligand>
        <name>ATP</name>
        <dbReference type="ChEBI" id="CHEBI:30616"/>
    </ligand>
</feature>
<dbReference type="InterPro" id="IPR017945">
    <property type="entry name" value="DHBP_synth_RibB-like_a/b_dom"/>
</dbReference>
<evidence type="ECO:0000313" key="17">
    <source>
        <dbReference type="Proteomes" id="UP000198034"/>
    </source>
</evidence>
<dbReference type="SUPFAM" id="SSF55821">
    <property type="entry name" value="YrdC/RibB"/>
    <property type="match status" value="1"/>
</dbReference>
<feature type="binding site" evidence="14">
    <location>
        <position position="187"/>
    </location>
    <ligand>
        <name>ATP</name>
        <dbReference type="ChEBI" id="CHEBI:30616"/>
    </ligand>
</feature>
<evidence type="ECO:0000256" key="7">
    <source>
        <dbReference type="ARBA" id="ARBA00022694"/>
    </source>
</evidence>
<keyword evidence="5 13" id="KW-0963">Cytoplasm</keyword>
<dbReference type="InterPro" id="IPR038385">
    <property type="entry name" value="Sua5/YwlC_C"/>
</dbReference>
<keyword evidence="6 13" id="KW-0808">Transferase</keyword>
<feature type="binding site" evidence="14">
    <location>
        <position position="50"/>
    </location>
    <ligand>
        <name>ATP</name>
        <dbReference type="ChEBI" id="CHEBI:30616"/>
    </ligand>
</feature>
<dbReference type="PANTHER" id="PTHR17490:SF16">
    <property type="entry name" value="THREONYLCARBAMOYL-AMP SYNTHASE"/>
    <property type="match status" value="1"/>
</dbReference>
<dbReference type="NCBIfam" id="TIGR00057">
    <property type="entry name" value="L-threonylcarbamoyladenylate synthase"/>
    <property type="match status" value="1"/>
</dbReference>
<feature type="binding site" evidence="14">
    <location>
        <position position="135"/>
    </location>
    <ligand>
        <name>ATP</name>
        <dbReference type="ChEBI" id="CHEBI:30616"/>
    </ligand>
</feature>
<gene>
    <name evidence="16" type="ORF">BWK62_06175</name>
</gene>
<comment type="subcellular location">
    <subcellularLocation>
        <location evidence="1 13">Cytoplasm</location>
    </subcellularLocation>
</comment>
<name>A0A246GBE5_9FLAO</name>
<evidence type="ECO:0000256" key="1">
    <source>
        <dbReference type="ARBA" id="ARBA00004496"/>
    </source>
</evidence>
<dbReference type="GO" id="GO:0000049">
    <property type="term" value="F:tRNA binding"/>
    <property type="evidence" value="ECO:0007669"/>
    <property type="project" value="TreeGrafter"/>
</dbReference>
<dbReference type="EMBL" id="MTCY01000013">
    <property type="protein sequence ID" value="OWP77961.1"/>
    <property type="molecule type" value="Genomic_DNA"/>
</dbReference>
<feature type="binding site" evidence="14">
    <location>
        <position position="113"/>
    </location>
    <ligand>
        <name>L-threonine</name>
        <dbReference type="ChEBI" id="CHEBI:57926"/>
    </ligand>
</feature>
<dbReference type="Gene3D" id="3.40.50.11030">
    <property type="entry name" value="Threonylcarbamoyl-AMP synthase, C-terminal domain"/>
    <property type="match status" value="1"/>
</dbReference>
<feature type="domain" description="YrdC-like" evidence="15">
    <location>
        <begin position="5"/>
        <end position="191"/>
    </location>
</feature>
<dbReference type="EC" id="2.7.7.87" evidence="3 13"/>
<dbReference type="PIRSF" id="PIRSF004930">
    <property type="entry name" value="Tln_factor_SUA5"/>
    <property type="match status" value="1"/>
</dbReference>
<dbReference type="Pfam" id="PF01300">
    <property type="entry name" value="Sua5_yciO_yrdC"/>
    <property type="match status" value="1"/>
</dbReference>
<dbReference type="GO" id="GO:0003725">
    <property type="term" value="F:double-stranded RNA binding"/>
    <property type="evidence" value="ECO:0007669"/>
    <property type="project" value="UniProtKB-UniRule"/>
</dbReference>
<dbReference type="GO" id="GO:0005737">
    <property type="term" value="C:cytoplasm"/>
    <property type="evidence" value="ECO:0007669"/>
    <property type="project" value="UniProtKB-SubCell"/>
</dbReference>
<dbReference type="PROSITE" id="PS51163">
    <property type="entry name" value="YRDC"/>
    <property type="match status" value="1"/>
</dbReference>
<evidence type="ECO:0000256" key="2">
    <source>
        <dbReference type="ARBA" id="ARBA00007663"/>
    </source>
</evidence>
<evidence type="ECO:0000256" key="9">
    <source>
        <dbReference type="ARBA" id="ARBA00022741"/>
    </source>
</evidence>
<feature type="binding site" evidence="14">
    <location>
        <position position="143"/>
    </location>
    <ligand>
        <name>ATP</name>
        <dbReference type="ChEBI" id="CHEBI:30616"/>
    </ligand>
</feature>
<evidence type="ECO:0000256" key="13">
    <source>
        <dbReference type="PIRNR" id="PIRNR004930"/>
    </source>
</evidence>
<dbReference type="GO" id="GO:0061710">
    <property type="term" value="F:L-threonylcarbamoyladenylate synthase"/>
    <property type="evidence" value="ECO:0007669"/>
    <property type="project" value="UniProtKB-EC"/>
</dbReference>
<evidence type="ECO:0000256" key="11">
    <source>
        <dbReference type="ARBA" id="ARBA00029774"/>
    </source>
</evidence>
<feature type="binding site" evidence="14">
    <location>
        <position position="223"/>
    </location>
    <ligand>
        <name>ATP</name>
        <dbReference type="ChEBI" id="CHEBI:30616"/>
    </ligand>
</feature>
<evidence type="ECO:0000256" key="14">
    <source>
        <dbReference type="PIRSR" id="PIRSR004930-1"/>
    </source>
</evidence>
<comment type="similarity">
    <text evidence="2 13">Belongs to the SUA5 family.</text>
</comment>
<accession>A0A246GBE5</accession>
<dbReference type="InterPro" id="IPR006070">
    <property type="entry name" value="Sua5-like_dom"/>
</dbReference>
<feature type="binding site" evidence="14">
    <location>
        <position position="59"/>
    </location>
    <ligand>
        <name>ATP</name>
        <dbReference type="ChEBI" id="CHEBI:30616"/>
    </ligand>
</feature>
<feature type="binding site" evidence="14">
    <location>
        <position position="133"/>
    </location>
    <ligand>
        <name>L-threonine</name>
        <dbReference type="ChEBI" id="CHEBI:57926"/>
    </ligand>
</feature>
<keyword evidence="8 13" id="KW-0548">Nucleotidyltransferase</keyword>
<evidence type="ECO:0000256" key="4">
    <source>
        <dbReference type="ARBA" id="ARBA00015492"/>
    </source>
</evidence>